<organism evidence="1 2">
    <name type="scientific">Fusarium torreyae</name>
    <dbReference type="NCBI Taxonomy" id="1237075"/>
    <lineage>
        <taxon>Eukaryota</taxon>
        <taxon>Fungi</taxon>
        <taxon>Dikarya</taxon>
        <taxon>Ascomycota</taxon>
        <taxon>Pezizomycotina</taxon>
        <taxon>Sordariomycetes</taxon>
        <taxon>Hypocreomycetidae</taxon>
        <taxon>Hypocreales</taxon>
        <taxon>Nectriaceae</taxon>
        <taxon>Fusarium</taxon>
    </lineage>
</organism>
<evidence type="ECO:0000313" key="2">
    <source>
        <dbReference type="Proteomes" id="UP001152049"/>
    </source>
</evidence>
<accession>A0A9W8RPC9</accession>
<reference evidence="1" key="1">
    <citation type="submission" date="2022-09" db="EMBL/GenBank/DDBJ databases">
        <title>Fusarium specimens isolated from Avocado Roots.</title>
        <authorList>
            <person name="Stajich J."/>
            <person name="Roper C."/>
            <person name="Heimlech-Rivalta G."/>
        </authorList>
    </citation>
    <scope>NUCLEOTIDE SEQUENCE</scope>
    <source>
        <strain evidence="1">CF00136</strain>
    </source>
</reference>
<dbReference type="OrthoDB" id="5106000at2759"/>
<keyword evidence="2" id="KW-1185">Reference proteome</keyword>
<evidence type="ECO:0000313" key="1">
    <source>
        <dbReference type="EMBL" id="KAJ4248115.1"/>
    </source>
</evidence>
<protein>
    <submittedName>
        <fullName evidence="1">Uncharacterized protein</fullName>
    </submittedName>
</protein>
<dbReference type="Proteomes" id="UP001152049">
    <property type="component" value="Unassembled WGS sequence"/>
</dbReference>
<dbReference type="AlphaFoldDB" id="A0A9W8RPC9"/>
<sequence>MCKGCKNNGPDSIAGVEISAYKEKDRQGQSFRLHLCTELQAKLLCALRKYSVVSTFGLSKDYKFLRMTLWLDIGLEAKYLQGFEKVLHRMYLYQ</sequence>
<dbReference type="EMBL" id="JAOQAZ010000037">
    <property type="protein sequence ID" value="KAJ4248115.1"/>
    <property type="molecule type" value="Genomic_DNA"/>
</dbReference>
<comment type="caution">
    <text evidence="1">The sequence shown here is derived from an EMBL/GenBank/DDBJ whole genome shotgun (WGS) entry which is preliminary data.</text>
</comment>
<gene>
    <name evidence="1" type="ORF">NW762_012885</name>
</gene>
<name>A0A9W8RPC9_9HYPO</name>
<proteinExistence type="predicted"/>